<gene>
    <name evidence="2" type="ORF">FHR92_004721</name>
</gene>
<sequence>MDKSLWLPIIIALIVSTVILVVVFRSIISLNSLYSQIVDVPIIVITNVVIGLSPTNLAVLSHISSPSTQYTYSPSPPSAAASLRAIAKRTYQRV</sequence>
<reference evidence="2 3" key="1">
    <citation type="submission" date="2020-08" db="EMBL/GenBank/DDBJ databases">
        <title>Genomic Encyclopedia of Type Strains, Phase III (KMG-III): the genomes of soil and plant-associated and newly described type strains.</title>
        <authorList>
            <person name="Whitman W."/>
        </authorList>
    </citation>
    <scope>NUCLEOTIDE SEQUENCE [LARGE SCALE GENOMIC DNA]</scope>
    <source>
        <strain evidence="2 3">CECT 8693</strain>
    </source>
</reference>
<comment type="caution">
    <text evidence="2">The sequence shown here is derived from an EMBL/GenBank/DDBJ whole genome shotgun (WGS) entry which is preliminary data.</text>
</comment>
<feature type="transmembrane region" description="Helical" evidence="1">
    <location>
        <begin position="6"/>
        <end position="28"/>
    </location>
</feature>
<protein>
    <submittedName>
        <fullName evidence="2">Uncharacterized protein</fullName>
    </submittedName>
</protein>
<dbReference type="AlphaFoldDB" id="A0A7W3SY01"/>
<keyword evidence="1" id="KW-0812">Transmembrane</keyword>
<dbReference type="EMBL" id="JACJIP010000045">
    <property type="protein sequence ID" value="MBA9088225.1"/>
    <property type="molecule type" value="Genomic_DNA"/>
</dbReference>
<dbReference type="Proteomes" id="UP000567067">
    <property type="component" value="Unassembled WGS sequence"/>
</dbReference>
<organism evidence="2 3">
    <name type="scientific">Fontibacillus solani</name>
    <dbReference type="NCBI Taxonomy" id="1572857"/>
    <lineage>
        <taxon>Bacteria</taxon>
        <taxon>Bacillati</taxon>
        <taxon>Bacillota</taxon>
        <taxon>Bacilli</taxon>
        <taxon>Bacillales</taxon>
        <taxon>Paenibacillaceae</taxon>
        <taxon>Fontibacillus</taxon>
    </lineage>
</organism>
<evidence type="ECO:0000256" key="1">
    <source>
        <dbReference type="SAM" id="Phobius"/>
    </source>
</evidence>
<feature type="transmembrane region" description="Helical" evidence="1">
    <location>
        <begin position="40"/>
        <end position="63"/>
    </location>
</feature>
<keyword evidence="3" id="KW-1185">Reference proteome</keyword>
<evidence type="ECO:0000313" key="2">
    <source>
        <dbReference type="EMBL" id="MBA9088225.1"/>
    </source>
</evidence>
<name>A0A7W3SY01_9BACL</name>
<keyword evidence="1" id="KW-1133">Transmembrane helix</keyword>
<keyword evidence="1" id="KW-0472">Membrane</keyword>
<proteinExistence type="predicted"/>
<accession>A0A7W3SY01</accession>
<evidence type="ECO:0000313" key="3">
    <source>
        <dbReference type="Proteomes" id="UP000567067"/>
    </source>
</evidence>